<evidence type="ECO:0000313" key="7">
    <source>
        <dbReference type="EMBL" id="AWN42624.1"/>
    </source>
</evidence>
<dbReference type="PANTHER" id="PTHR43133:SF25">
    <property type="entry name" value="RNA POLYMERASE SIGMA FACTOR RFAY-RELATED"/>
    <property type="match status" value="1"/>
</dbReference>
<gene>
    <name evidence="7" type="ORF">DK389_21595</name>
</gene>
<evidence type="ECO:0000259" key="5">
    <source>
        <dbReference type="Pfam" id="PF04542"/>
    </source>
</evidence>
<dbReference type="Pfam" id="PF08281">
    <property type="entry name" value="Sigma70_r4_2"/>
    <property type="match status" value="1"/>
</dbReference>
<name>A0A2U8W916_9HYPH</name>
<dbReference type="InterPro" id="IPR014284">
    <property type="entry name" value="RNA_pol_sigma-70_dom"/>
</dbReference>
<dbReference type="CDD" id="cd06171">
    <property type="entry name" value="Sigma70_r4"/>
    <property type="match status" value="1"/>
</dbReference>
<dbReference type="AlphaFoldDB" id="A0A2U8W916"/>
<keyword evidence="8" id="KW-1185">Reference proteome</keyword>
<keyword evidence="2" id="KW-0805">Transcription regulation</keyword>
<dbReference type="InterPro" id="IPR007627">
    <property type="entry name" value="RNA_pol_sigma70_r2"/>
</dbReference>
<dbReference type="KEGG" id="mets:DK389_21595"/>
<dbReference type="Pfam" id="PF04542">
    <property type="entry name" value="Sigma70_r2"/>
    <property type="match status" value="1"/>
</dbReference>
<accession>A0A2U8W916</accession>
<dbReference type="GO" id="GO:0016987">
    <property type="term" value="F:sigma factor activity"/>
    <property type="evidence" value="ECO:0007669"/>
    <property type="project" value="UniProtKB-KW"/>
</dbReference>
<dbReference type="Proteomes" id="UP000245926">
    <property type="component" value="Chromosome"/>
</dbReference>
<evidence type="ECO:0000256" key="3">
    <source>
        <dbReference type="ARBA" id="ARBA00023082"/>
    </source>
</evidence>
<keyword evidence="3" id="KW-0731">Sigma factor</keyword>
<evidence type="ECO:0000256" key="2">
    <source>
        <dbReference type="ARBA" id="ARBA00023015"/>
    </source>
</evidence>
<dbReference type="RefSeq" id="WP_109892691.1">
    <property type="nucleotide sequence ID" value="NZ_CP029550.1"/>
</dbReference>
<evidence type="ECO:0000256" key="4">
    <source>
        <dbReference type="ARBA" id="ARBA00023163"/>
    </source>
</evidence>
<dbReference type="GO" id="GO:0006352">
    <property type="term" value="P:DNA-templated transcription initiation"/>
    <property type="evidence" value="ECO:0007669"/>
    <property type="project" value="InterPro"/>
</dbReference>
<dbReference type="Gene3D" id="1.10.1740.10">
    <property type="match status" value="1"/>
</dbReference>
<dbReference type="PANTHER" id="PTHR43133">
    <property type="entry name" value="RNA POLYMERASE ECF-TYPE SIGMA FACTO"/>
    <property type="match status" value="1"/>
</dbReference>
<dbReference type="InterPro" id="IPR036388">
    <property type="entry name" value="WH-like_DNA-bd_sf"/>
</dbReference>
<feature type="domain" description="RNA polymerase sigma-70 region 2" evidence="5">
    <location>
        <begin position="13"/>
        <end position="73"/>
    </location>
</feature>
<keyword evidence="4" id="KW-0804">Transcription</keyword>
<evidence type="ECO:0000259" key="6">
    <source>
        <dbReference type="Pfam" id="PF08281"/>
    </source>
</evidence>
<dbReference type="OrthoDB" id="9803470at2"/>
<dbReference type="SUPFAM" id="SSF88659">
    <property type="entry name" value="Sigma3 and sigma4 domains of RNA polymerase sigma factors"/>
    <property type="match status" value="1"/>
</dbReference>
<organism evidence="7 8">
    <name type="scientific">Methylobacterium durans</name>
    <dbReference type="NCBI Taxonomy" id="2202825"/>
    <lineage>
        <taxon>Bacteria</taxon>
        <taxon>Pseudomonadati</taxon>
        <taxon>Pseudomonadota</taxon>
        <taxon>Alphaproteobacteria</taxon>
        <taxon>Hyphomicrobiales</taxon>
        <taxon>Methylobacteriaceae</taxon>
        <taxon>Methylobacterium</taxon>
    </lineage>
</organism>
<dbReference type="InterPro" id="IPR039425">
    <property type="entry name" value="RNA_pol_sigma-70-like"/>
</dbReference>
<evidence type="ECO:0000313" key="8">
    <source>
        <dbReference type="Proteomes" id="UP000245926"/>
    </source>
</evidence>
<dbReference type="SUPFAM" id="SSF88946">
    <property type="entry name" value="Sigma2 domain of RNA polymerase sigma factors"/>
    <property type="match status" value="1"/>
</dbReference>
<dbReference type="GO" id="GO:0003677">
    <property type="term" value="F:DNA binding"/>
    <property type="evidence" value="ECO:0007669"/>
    <property type="project" value="InterPro"/>
</dbReference>
<reference evidence="8" key="1">
    <citation type="submission" date="2018-05" db="EMBL/GenBank/DDBJ databases">
        <title>Complete Genome Sequence of Methylobacterium sp. 17SD2-17.</title>
        <authorList>
            <person name="Srinivasan S."/>
        </authorList>
    </citation>
    <scope>NUCLEOTIDE SEQUENCE [LARGE SCALE GENOMIC DNA]</scope>
    <source>
        <strain evidence="8">17SD2-17</strain>
    </source>
</reference>
<evidence type="ECO:0000256" key="1">
    <source>
        <dbReference type="ARBA" id="ARBA00010641"/>
    </source>
</evidence>
<dbReference type="Gene3D" id="1.10.10.10">
    <property type="entry name" value="Winged helix-like DNA-binding domain superfamily/Winged helix DNA-binding domain"/>
    <property type="match status" value="1"/>
</dbReference>
<comment type="similarity">
    <text evidence="1">Belongs to the sigma-70 factor family. ECF subfamily.</text>
</comment>
<dbReference type="InterPro" id="IPR013325">
    <property type="entry name" value="RNA_pol_sigma_r2"/>
</dbReference>
<dbReference type="NCBIfam" id="TIGR02937">
    <property type="entry name" value="sigma70-ECF"/>
    <property type="match status" value="1"/>
</dbReference>
<sequence>MRTIGQHLIAAWPRLFGYALKLTREPEAARDLMQQSALQALSARAAPTEERAALAYLFRVVRHAWIDRIRRAAVREPSGQVEACPVPAATDDRLIDAIAVRQAFERLDAPCRRVVACVDVEGLSYRETAEALGIPVGTVMSRLHRARRRMLAQIAGLDETAGEE</sequence>
<feature type="domain" description="RNA polymerase sigma factor 70 region 4 type 2" evidence="6">
    <location>
        <begin position="99"/>
        <end position="150"/>
    </location>
</feature>
<dbReference type="EMBL" id="CP029550">
    <property type="protein sequence ID" value="AWN42624.1"/>
    <property type="molecule type" value="Genomic_DNA"/>
</dbReference>
<proteinExistence type="inferred from homology"/>
<dbReference type="InterPro" id="IPR013249">
    <property type="entry name" value="RNA_pol_sigma70_r4_t2"/>
</dbReference>
<protein>
    <submittedName>
        <fullName evidence="7">RNA polymerase sigma factor</fullName>
    </submittedName>
</protein>
<dbReference type="InterPro" id="IPR013324">
    <property type="entry name" value="RNA_pol_sigma_r3/r4-like"/>
</dbReference>